<name>A0ABP9L8L0_9GAMM</name>
<sequence>MSPKAPEVWEFELRDDLAGIRRARLPSPDPNMPTRRRLRAFSHDPSRSRYEGAHITLSIPYEPLKPGPAGAVFIVEDIDEKTGQVTTPVDLEQHKLLMEDGLPPSSSHPQFMQQMAYAVGMETYERFRFALGRDPGFGPLGVEGENDGKMRIHPRFMREDNAYYDRELGALCFGYERAAEFAQLRNQPGSNVYIVLSRDIIAHETSHALLDGLRPNFLRPTHRDVSALHEGFSDLVAIFLRFAQPELVRQAIEASQGKDLDSSLLVEIGHQFGFDLIDGHNPLRTAILSPGLSDTVVDRKYGYDDPKKEEHDLGAVLVSAVFEAFRRIYQRKTEKLRGALELYRQRLPSEAIYLLAEEATQIARRFLNIVIRAIDYCPPMHCSFGEYLRAIITADTELVPDDPIGYREAFVTSFRRYRVTVPDVPDLGEESLLWCPPESGRIAVPELDFRHLGLVFADGLCDWPVDDGGRAVQRAANAFGKAVCRSDRARDFGLVAPSRSVLPPKIVSLRTLRRVAISGDVRFDLVAEVVQKRRVREGWFLGGSTVVVSSDGVVRYAVSKHLDSKRRLKAQRDFLRTQKQDVRDAAWAEQSVVSARLQRNVHRRR</sequence>
<gene>
    <name evidence="1" type="ORF">GCM10025759_14590</name>
</gene>
<evidence type="ECO:0000313" key="2">
    <source>
        <dbReference type="Proteomes" id="UP001501083"/>
    </source>
</evidence>
<dbReference type="CDD" id="cd09598">
    <property type="entry name" value="M4_like"/>
    <property type="match status" value="1"/>
</dbReference>
<protein>
    <submittedName>
        <fullName evidence="1">Uncharacterized protein</fullName>
    </submittedName>
</protein>
<keyword evidence="2" id="KW-1185">Reference proteome</keyword>
<organism evidence="1 2">
    <name type="scientific">Lysobacter panacisoli</name>
    <dbReference type="NCBI Taxonomy" id="1255263"/>
    <lineage>
        <taxon>Bacteria</taxon>
        <taxon>Pseudomonadati</taxon>
        <taxon>Pseudomonadota</taxon>
        <taxon>Gammaproteobacteria</taxon>
        <taxon>Lysobacterales</taxon>
        <taxon>Lysobacteraceae</taxon>
        <taxon>Lysobacter</taxon>
    </lineage>
</organism>
<comment type="caution">
    <text evidence="1">The sequence shown here is derived from an EMBL/GenBank/DDBJ whole genome shotgun (WGS) entry which is preliminary data.</text>
</comment>
<reference evidence="2" key="1">
    <citation type="journal article" date="2019" name="Int. J. Syst. Evol. Microbiol.">
        <title>The Global Catalogue of Microorganisms (GCM) 10K type strain sequencing project: providing services to taxonomists for standard genome sequencing and annotation.</title>
        <authorList>
            <consortium name="The Broad Institute Genomics Platform"/>
            <consortium name="The Broad Institute Genome Sequencing Center for Infectious Disease"/>
            <person name="Wu L."/>
            <person name="Ma J."/>
        </authorList>
    </citation>
    <scope>NUCLEOTIDE SEQUENCE [LARGE SCALE GENOMIC DNA]</scope>
    <source>
        <strain evidence="2">JCM 19212</strain>
    </source>
</reference>
<dbReference type="SUPFAM" id="SSF55486">
    <property type="entry name" value="Metalloproteases ('zincins'), catalytic domain"/>
    <property type="match status" value="1"/>
</dbReference>
<dbReference type="EMBL" id="BAABKY010000002">
    <property type="protein sequence ID" value="GAA5073418.1"/>
    <property type="molecule type" value="Genomic_DNA"/>
</dbReference>
<proteinExistence type="predicted"/>
<dbReference type="Proteomes" id="UP001501083">
    <property type="component" value="Unassembled WGS sequence"/>
</dbReference>
<evidence type="ECO:0000313" key="1">
    <source>
        <dbReference type="EMBL" id="GAA5073418.1"/>
    </source>
</evidence>
<accession>A0ABP9L8L0</accession>